<name>A0A3M2M163_9ACTN</name>
<dbReference type="RefSeq" id="WP_122195986.1">
    <property type="nucleotide sequence ID" value="NZ_JBHSKC010000010.1"/>
</dbReference>
<sequence length="317" mass="34547">MAGDHDQGRTELSVRPAVLDALAGQIGASIERREEIRVWSMSAVERLTLSDGSTLILKYANEVFADEPDVLRHAAAHGVPVPKLLTSTRQPDGSVVMITEDLGDPVREPTLADAATAAVSVHTCPPLDGLPVLDEHALVTLPLRALEWLDALQRAGRWTTDTFSLRRKLEALDGAAHRRAKGVTIPPYGMCHSEFHPTSLIVQPDGVPRVLDMARAYTGNGLLDLVSWQGTPEPLDLNAVKDLMDAYVAAGGPEEALLDRGGLPAHVWASGWDKLWIVEWLMESNCRWGDPGDPERDHAVQKAISRHLKEAVECLTN</sequence>
<comment type="caution">
    <text evidence="1">The sequence shown here is derived from an EMBL/GenBank/DDBJ whole genome shotgun (WGS) entry which is preliminary data.</text>
</comment>
<dbReference type="Proteomes" id="UP000282674">
    <property type="component" value="Unassembled WGS sequence"/>
</dbReference>
<dbReference type="AlphaFoldDB" id="A0A3M2M163"/>
<proteinExistence type="predicted"/>
<gene>
    <name evidence="1" type="ORF">EBO15_20240</name>
</gene>
<keyword evidence="2" id="KW-1185">Reference proteome</keyword>
<protein>
    <submittedName>
        <fullName evidence="1">Aminoglycoside phosphotransferase family protein</fullName>
    </submittedName>
</protein>
<dbReference type="OrthoDB" id="3340432at2"/>
<dbReference type="EMBL" id="RFFG01000035">
    <property type="protein sequence ID" value="RMI42165.1"/>
    <property type="molecule type" value="Genomic_DNA"/>
</dbReference>
<dbReference type="SUPFAM" id="SSF56112">
    <property type="entry name" value="Protein kinase-like (PK-like)"/>
    <property type="match status" value="1"/>
</dbReference>
<evidence type="ECO:0000313" key="2">
    <source>
        <dbReference type="Proteomes" id="UP000282674"/>
    </source>
</evidence>
<accession>A0A3M2M163</accession>
<evidence type="ECO:0000313" key="1">
    <source>
        <dbReference type="EMBL" id="RMI42165.1"/>
    </source>
</evidence>
<reference evidence="1 2" key="1">
    <citation type="submission" date="2018-10" db="EMBL/GenBank/DDBJ databases">
        <title>Isolation from soil.</title>
        <authorList>
            <person name="Hu J."/>
        </authorList>
    </citation>
    <scope>NUCLEOTIDE SEQUENCE [LARGE SCALE GENOMIC DNA]</scope>
    <source>
        <strain evidence="1 2">NEAU-Ht49</strain>
    </source>
</reference>
<keyword evidence="1" id="KW-0808">Transferase</keyword>
<organism evidence="1 2">
    <name type="scientific">Actinomadura harenae</name>
    <dbReference type="NCBI Taxonomy" id="2483351"/>
    <lineage>
        <taxon>Bacteria</taxon>
        <taxon>Bacillati</taxon>
        <taxon>Actinomycetota</taxon>
        <taxon>Actinomycetes</taxon>
        <taxon>Streptosporangiales</taxon>
        <taxon>Thermomonosporaceae</taxon>
        <taxon>Actinomadura</taxon>
    </lineage>
</organism>
<dbReference type="GO" id="GO:0016740">
    <property type="term" value="F:transferase activity"/>
    <property type="evidence" value="ECO:0007669"/>
    <property type="project" value="UniProtKB-KW"/>
</dbReference>
<dbReference type="InterPro" id="IPR011009">
    <property type="entry name" value="Kinase-like_dom_sf"/>
</dbReference>